<dbReference type="Proteomes" id="UP000028045">
    <property type="component" value="Unassembled WGS sequence"/>
</dbReference>
<sequence>MTTPFLQQTFENEGVFVPPMGSDKVFSRQFTEAVKCFIRQADPDESRDLQPIKDYLTNPLQQNIELLKDSLADTGLSRRISRAEGFAHQIATIMQKLANAVQLYQNGLTEFDSAKVMEHLLFLEVLLPQFEWFITGLYKKGNTLFRMLRPKVFILVQAEDEGEAQGYASHSAAEWPELEAALNAFKLHHWQLLGPDHFDTVADRRDDFFRSSSSAESNTTPPEGDHLALLGDFGDPPSTDETFYMPLINSSGSITEQGSLQQVGLIQTQNPVINTGINTGAGFDVSNWNQDDLSTIMRKRNGGDGETRKDSRRRKIVTRSRSQKK</sequence>
<evidence type="ECO:0000256" key="1">
    <source>
        <dbReference type="SAM" id="MobiDB-lite"/>
    </source>
</evidence>
<evidence type="ECO:0000313" key="2">
    <source>
        <dbReference type="EMBL" id="KEY74076.1"/>
    </source>
</evidence>
<dbReference type="OrthoDB" id="5006625at2759"/>
<feature type="region of interest" description="Disordered" evidence="1">
    <location>
        <begin position="296"/>
        <end position="325"/>
    </location>
</feature>
<keyword evidence="3" id="KW-1185">Reference proteome</keyword>
<feature type="compositionally biased region" description="Basic residues" evidence="1">
    <location>
        <begin position="310"/>
        <end position="325"/>
    </location>
</feature>
<evidence type="ECO:0000313" key="3">
    <source>
        <dbReference type="Proteomes" id="UP000028045"/>
    </source>
</evidence>
<reference evidence="2 3" key="1">
    <citation type="journal article" date="2014" name="BMC Genomics">
        <title>Comparative genome sequencing reveals chemotype-specific gene clusters in the toxigenic black mold Stachybotrys.</title>
        <authorList>
            <person name="Semeiks J."/>
            <person name="Borek D."/>
            <person name="Otwinowski Z."/>
            <person name="Grishin N.V."/>
        </authorList>
    </citation>
    <scope>NUCLEOTIDE SEQUENCE [LARGE SCALE GENOMIC DNA]</scope>
    <source>
        <strain evidence="3">CBS 109288 / IBT 7711</strain>
    </source>
</reference>
<accession>A0A084B947</accession>
<gene>
    <name evidence="2" type="ORF">S7711_09958</name>
</gene>
<dbReference type="HOGENOM" id="CLU_855740_0_0_1"/>
<protein>
    <submittedName>
        <fullName evidence="2">Uncharacterized protein</fullName>
    </submittedName>
</protein>
<name>A0A084B947_STACB</name>
<organism evidence="2 3">
    <name type="scientific">Stachybotrys chartarum (strain CBS 109288 / IBT 7711)</name>
    <name type="common">Toxic black mold</name>
    <name type="synonym">Stilbospora chartarum</name>
    <dbReference type="NCBI Taxonomy" id="1280523"/>
    <lineage>
        <taxon>Eukaryota</taxon>
        <taxon>Fungi</taxon>
        <taxon>Dikarya</taxon>
        <taxon>Ascomycota</taxon>
        <taxon>Pezizomycotina</taxon>
        <taxon>Sordariomycetes</taxon>
        <taxon>Hypocreomycetidae</taxon>
        <taxon>Hypocreales</taxon>
        <taxon>Stachybotryaceae</taxon>
        <taxon>Stachybotrys</taxon>
    </lineage>
</organism>
<dbReference type="EMBL" id="KL647674">
    <property type="protein sequence ID" value="KEY74076.1"/>
    <property type="molecule type" value="Genomic_DNA"/>
</dbReference>
<proteinExistence type="predicted"/>
<dbReference type="AlphaFoldDB" id="A0A084B947"/>